<organism evidence="3 4">
    <name type="scientific">Marilutibacter spongiae</name>
    <dbReference type="NCBI Taxonomy" id="2025720"/>
    <lineage>
        <taxon>Bacteria</taxon>
        <taxon>Pseudomonadati</taxon>
        <taxon>Pseudomonadota</taxon>
        <taxon>Gammaproteobacteria</taxon>
        <taxon>Lysobacterales</taxon>
        <taxon>Lysobacteraceae</taxon>
        <taxon>Marilutibacter</taxon>
    </lineage>
</organism>
<feature type="chain" id="PRO_5031061001" description="Right-handed parallel beta-helix repeat-containing protein" evidence="2">
    <location>
        <begin position="38"/>
        <end position="737"/>
    </location>
</feature>
<dbReference type="RefSeq" id="WP_182688239.1">
    <property type="nucleotide sequence ID" value="NZ_JACHTF010000014.1"/>
</dbReference>
<dbReference type="EMBL" id="JACHTF010000014">
    <property type="protein sequence ID" value="MBB1061459.1"/>
    <property type="molecule type" value="Genomic_DNA"/>
</dbReference>
<dbReference type="AlphaFoldDB" id="A0A7W3TNY1"/>
<gene>
    <name evidence="3" type="ORF">H4F98_12855</name>
</gene>
<keyword evidence="2" id="KW-0732">Signal</keyword>
<feature type="compositionally biased region" description="Low complexity" evidence="1">
    <location>
        <begin position="683"/>
        <end position="697"/>
    </location>
</feature>
<protein>
    <recommendedName>
        <fullName evidence="5">Right-handed parallel beta-helix repeat-containing protein</fullName>
    </recommendedName>
</protein>
<evidence type="ECO:0000256" key="2">
    <source>
        <dbReference type="SAM" id="SignalP"/>
    </source>
</evidence>
<evidence type="ECO:0000313" key="4">
    <source>
        <dbReference type="Proteomes" id="UP000523196"/>
    </source>
</evidence>
<feature type="region of interest" description="Disordered" evidence="1">
    <location>
        <begin position="657"/>
        <end position="737"/>
    </location>
</feature>
<sequence>MTLRSTSPHFASIARPLRGRLAGCLLLLGLGTGAAQATTYYVRTDGGSAAQCTGKSNAAYPGSGSNQACAWNSLHQALPAGGSARIVGGDTVYITPGSYMLGWGAPGASGGRCYDGGRYDCYLPPIPSGPSATSRTRILGTSASNKPRLWGTERVQYMLNLTGSSNVEIGNLEITDQSDCVEFHSDASARCKRDSTPYGQWAGVGIMASNSKNVYLHHLDIHGMANRGIVAGGLTDWTVENVKIVANGWAGWDGDIGSGSSNSGNIILRGVEIAWNGCGEKWQSRSPWACWAQTASGYGDGLGTAKTGGHWLIEDSYIHHNTSDGLDLLYMDGGSNSSVTVRRTHAAGNAGNQLKTLGKTLIENSVVVGNCAYFNGRDSMKSDDQCRALGNAISVGLVAGQDITIRHNTITGQGDCLILSEGGSSTSSLNIQNNALIGQVDWRSDLQGNTGELTCGHYAYNSSARLTYSGNLFYNVKQGQCPSGSTCSNPRIASTAIGNFDATPQSGSPLIDKAPYLAGLDKDFYGNARPSGSAADIGAIEVQVSSGHPPPSISKPLPPQLKQLGSGGSASTSTAAPATPVAGTTDDADSSVPAADKVSRAWSTLGRFLSLARARAWNAPAANLRDRPLELAWRTFTQQPRWLMAAADFFVDRWKEDGRADTPGEQAAHATQASRVEVAPGTSASAPEPAIEPASNSGERAQPVLPERGEMTRPLAERSTPRTSSRALASSTSTLAR</sequence>
<dbReference type="InterPro" id="IPR059226">
    <property type="entry name" value="Choice_anch_Q_dom"/>
</dbReference>
<dbReference type="Gene3D" id="2.160.20.10">
    <property type="entry name" value="Single-stranded right-handed beta-helix, Pectin lyase-like"/>
    <property type="match status" value="2"/>
</dbReference>
<dbReference type="InterPro" id="IPR012334">
    <property type="entry name" value="Pectin_lyas_fold"/>
</dbReference>
<feature type="compositionally biased region" description="Basic and acidic residues" evidence="1">
    <location>
        <begin position="707"/>
        <end position="720"/>
    </location>
</feature>
<dbReference type="InterPro" id="IPR006626">
    <property type="entry name" value="PbH1"/>
</dbReference>
<evidence type="ECO:0000256" key="1">
    <source>
        <dbReference type="SAM" id="MobiDB-lite"/>
    </source>
</evidence>
<feature type="compositionally biased region" description="Low complexity" evidence="1">
    <location>
        <begin position="721"/>
        <end position="737"/>
    </location>
</feature>
<dbReference type="NCBIfam" id="NF041518">
    <property type="entry name" value="choice_anch_Q"/>
    <property type="match status" value="1"/>
</dbReference>
<keyword evidence="4" id="KW-1185">Reference proteome</keyword>
<proteinExistence type="predicted"/>
<dbReference type="SUPFAM" id="SSF51126">
    <property type="entry name" value="Pectin lyase-like"/>
    <property type="match status" value="1"/>
</dbReference>
<dbReference type="Proteomes" id="UP000523196">
    <property type="component" value="Unassembled WGS sequence"/>
</dbReference>
<feature type="signal peptide" evidence="2">
    <location>
        <begin position="1"/>
        <end position="37"/>
    </location>
</feature>
<evidence type="ECO:0000313" key="3">
    <source>
        <dbReference type="EMBL" id="MBB1061459.1"/>
    </source>
</evidence>
<comment type="caution">
    <text evidence="3">The sequence shown here is derived from an EMBL/GenBank/DDBJ whole genome shotgun (WGS) entry which is preliminary data.</text>
</comment>
<accession>A0A7W3TNY1</accession>
<feature type="compositionally biased region" description="Pro residues" evidence="1">
    <location>
        <begin position="548"/>
        <end position="559"/>
    </location>
</feature>
<evidence type="ECO:0008006" key="5">
    <source>
        <dbReference type="Google" id="ProtNLM"/>
    </source>
</evidence>
<dbReference type="InterPro" id="IPR011050">
    <property type="entry name" value="Pectin_lyase_fold/virulence"/>
</dbReference>
<name>A0A7W3TNY1_9GAMM</name>
<reference evidence="3 4" key="1">
    <citation type="submission" date="2020-08" db="EMBL/GenBank/DDBJ databases">
        <authorList>
            <person name="Xu S."/>
            <person name="Li A."/>
        </authorList>
    </citation>
    <scope>NUCLEOTIDE SEQUENCE [LARGE SCALE GENOMIC DNA]</scope>
    <source>
        <strain evidence="3 4">119BY6-57</strain>
    </source>
</reference>
<feature type="compositionally biased region" description="Low complexity" evidence="1">
    <location>
        <begin position="569"/>
        <end position="585"/>
    </location>
</feature>
<dbReference type="SMART" id="SM00710">
    <property type="entry name" value="PbH1"/>
    <property type="match status" value="5"/>
</dbReference>
<feature type="region of interest" description="Disordered" evidence="1">
    <location>
        <begin position="544"/>
        <end position="595"/>
    </location>
</feature>